<evidence type="ECO:0000313" key="3">
    <source>
        <dbReference type="EMBL" id="MBB4771856.1"/>
    </source>
</evidence>
<dbReference type="EMBL" id="JACHMV010000001">
    <property type="protein sequence ID" value="MBB4771856.1"/>
    <property type="molecule type" value="Genomic_DNA"/>
</dbReference>
<dbReference type="Proteomes" id="UP000549343">
    <property type="component" value="Unassembled WGS sequence"/>
</dbReference>
<organism evidence="3 4">
    <name type="scientific">Actinomadura livida</name>
    <dbReference type="NCBI Taxonomy" id="79909"/>
    <lineage>
        <taxon>Bacteria</taxon>
        <taxon>Bacillati</taxon>
        <taxon>Actinomycetota</taxon>
        <taxon>Actinomycetes</taxon>
        <taxon>Streptosporangiales</taxon>
        <taxon>Thermomonosporaceae</taxon>
        <taxon>Actinomadura</taxon>
    </lineage>
</organism>
<dbReference type="InterPro" id="IPR023825">
    <property type="entry name" value="CRISPR-assoc_RAMP_BGP1436"/>
</dbReference>
<dbReference type="AlphaFoldDB" id="A0A7W7I7K2"/>
<proteinExistence type="predicted"/>
<dbReference type="RefSeq" id="WP_184878713.1">
    <property type="nucleotide sequence ID" value="NZ_BAAAHD010000001.1"/>
</dbReference>
<sequence length="666" mass="72731">MPPRRHEQRNAQQATEVFVNPYTFVPFFEPGNDFRRAPAGHHALNDDCYLGEVTVALTAKAPLLLRGITQENAESFPRRGDLPFIPASSLAGVVRSLHELIAGGCLRVFDDEFTPGYRDLASSRGKDWRLVRVAEVDASGRPTTLSVCEEAVWVPARLLAQVLGGPDNVVSGARVDVINVTAADRVSFGQNNNQQVTRLEATRGPRDQNPQIVPGGGSVVLVTDAGARKNYKSFYCATGKLTDKTAALTDDAWSNFLISIADTDDMRIARGAQQLRPDAPVKKLVKYVYGEKGPEPVGYRHEARPRLFPGQVLWAKVDNTQSVVNELALAAIWRHPGKYPARKRVPEALLPCRDPDELCPTCRIFGSADTMGGDKEARQRSYRGHVCFSDALPEGEVTTRPFRLPPLGSPRPGAGQFYLTTPVSGAASGTPLREWGSPAADKEDRPRRLNGRKQYWLTRRAQDRPFFRVDGEFRGTMASDGEAVESGAAFTFTVRFDGLTTAEIGGLLAALSPRLALPGRGALGIAVGGGRPLGFGTCSTEVVELSVESAGSRYLADAPPALEPADAVAAFREAAPPEVRDTWPLVAKALRMDQVDPADVWYPPKAGIPADRLSPADLEPGFEFWNQSRGLKHLTRGPDRLRQLPKLEEKDQELPVRTPKDRGKPW</sequence>
<feature type="region of interest" description="Disordered" evidence="1">
    <location>
        <begin position="635"/>
        <end position="666"/>
    </location>
</feature>
<accession>A0A7W7I7K2</accession>
<comment type="caution">
    <text evidence="3">The sequence shown here is derived from an EMBL/GenBank/DDBJ whole genome shotgun (WGS) entry which is preliminary data.</text>
</comment>
<feature type="compositionally biased region" description="Basic and acidic residues" evidence="1">
    <location>
        <begin position="636"/>
        <end position="666"/>
    </location>
</feature>
<reference evidence="3 4" key="3">
    <citation type="submission" date="2020-08" db="EMBL/GenBank/DDBJ databases">
        <title>Sequencing the genomes of 1000 actinobacteria strains.</title>
        <authorList>
            <person name="Klenk H.-P."/>
        </authorList>
    </citation>
    <scope>NUCLEOTIDE SEQUENCE [LARGE SCALE GENOMIC DNA]</scope>
    <source>
        <strain evidence="3 4">DSM 44772</strain>
    </source>
</reference>
<gene>
    <name evidence="3" type="ORF">F4557_000274</name>
    <name evidence="2" type="ORF">GCM10009546_02550</name>
</gene>
<name>A0A7W7I7K2_9ACTN</name>
<keyword evidence="5" id="KW-1185">Reference proteome</keyword>
<evidence type="ECO:0000256" key="1">
    <source>
        <dbReference type="SAM" id="MobiDB-lite"/>
    </source>
</evidence>
<dbReference type="Proteomes" id="UP001501427">
    <property type="component" value="Unassembled WGS sequence"/>
</dbReference>
<reference evidence="5" key="2">
    <citation type="journal article" date="2019" name="Int. J. Syst. Evol. Microbiol.">
        <title>The Global Catalogue of Microorganisms (GCM) 10K type strain sequencing project: providing services to taxonomists for standard genome sequencing and annotation.</title>
        <authorList>
            <consortium name="The Broad Institute Genomics Platform"/>
            <consortium name="The Broad Institute Genome Sequencing Center for Infectious Disease"/>
            <person name="Wu L."/>
            <person name="Ma J."/>
        </authorList>
    </citation>
    <scope>NUCLEOTIDE SEQUENCE [LARGE SCALE GENOMIC DNA]</scope>
    <source>
        <strain evidence="5">JCM 10667</strain>
    </source>
</reference>
<dbReference type="EMBL" id="BAAAHD010000001">
    <property type="protein sequence ID" value="GAA0544004.1"/>
    <property type="molecule type" value="Genomic_DNA"/>
</dbReference>
<evidence type="ECO:0000313" key="4">
    <source>
        <dbReference type="Proteomes" id="UP000549343"/>
    </source>
</evidence>
<protein>
    <submittedName>
        <fullName evidence="3">CRISPR-associated protein (TIGR03986 family)</fullName>
    </submittedName>
</protein>
<evidence type="ECO:0000313" key="5">
    <source>
        <dbReference type="Proteomes" id="UP001501427"/>
    </source>
</evidence>
<dbReference type="NCBIfam" id="TIGR03986">
    <property type="entry name" value="TIGR03986 family CRISPR-associated RAMP protein"/>
    <property type="match status" value="1"/>
</dbReference>
<evidence type="ECO:0000313" key="2">
    <source>
        <dbReference type="EMBL" id="GAA0544004.1"/>
    </source>
</evidence>
<reference evidence="2" key="1">
    <citation type="journal article" date="2014" name="Int. J. Syst. Evol. Microbiol.">
        <title>Complete genome of a new Firmicutes species belonging to the dominant human colonic microbiota ('Ruminococcus bicirculans') reveals two chromosomes and a selective capacity to utilize plant glucans.</title>
        <authorList>
            <consortium name="NISC Comparative Sequencing Program"/>
            <person name="Wegmann U."/>
            <person name="Louis P."/>
            <person name="Goesmann A."/>
            <person name="Henrissat B."/>
            <person name="Duncan S.H."/>
            <person name="Flint H.J."/>
        </authorList>
    </citation>
    <scope>NUCLEOTIDE SEQUENCE</scope>
    <source>
        <strain evidence="2">JCM 10667</strain>
    </source>
</reference>
<reference evidence="2" key="4">
    <citation type="submission" date="2023-12" db="EMBL/GenBank/DDBJ databases">
        <authorList>
            <person name="Sun Q."/>
            <person name="Inoue M."/>
        </authorList>
    </citation>
    <scope>NUCLEOTIDE SEQUENCE</scope>
    <source>
        <strain evidence="2">JCM 10667</strain>
    </source>
</reference>
<dbReference type="CDD" id="cd09726">
    <property type="entry name" value="RAMP_I_III"/>
    <property type="match status" value="1"/>
</dbReference>